<comment type="caution">
    <text evidence="1">The sequence shown here is derived from an EMBL/GenBank/DDBJ whole genome shotgun (WGS) entry which is preliminary data.</text>
</comment>
<name>A0A502BSR2_9HYPH</name>
<proteinExistence type="predicted"/>
<dbReference type="Proteomes" id="UP000315388">
    <property type="component" value="Unassembled WGS sequence"/>
</dbReference>
<organism evidence="1 2">
    <name type="scientific">Brucella gallinifaecis</name>
    <dbReference type="NCBI Taxonomy" id="215590"/>
    <lineage>
        <taxon>Bacteria</taxon>
        <taxon>Pseudomonadati</taxon>
        <taxon>Pseudomonadota</taxon>
        <taxon>Alphaproteobacteria</taxon>
        <taxon>Hyphomicrobiales</taxon>
        <taxon>Brucellaceae</taxon>
        <taxon>Brucella/Ochrobactrum group</taxon>
        <taxon>Brucella</taxon>
    </lineage>
</organism>
<sequence>MKHQSYMNRALKARDPRYARILGKLGYSTTALTTETGEPQQPLTVTIPDDWRDLAWPQLKSLAGSVSDEKIKTKEDAVAAIELEIERRGEANS</sequence>
<gene>
    <name evidence="1" type="ORF">FHY56_04355</name>
</gene>
<evidence type="ECO:0000313" key="2">
    <source>
        <dbReference type="Proteomes" id="UP000315388"/>
    </source>
</evidence>
<evidence type="ECO:0000313" key="1">
    <source>
        <dbReference type="EMBL" id="TPF76729.1"/>
    </source>
</evidence>
<protein>
    <submittedName>
        <fullName evidence="1">Uncharacterized protein</fullName>
    </submittedName>
</protein>
<keyword evidence="2" id="KW-1185">Reference proteome</keyword>
<accession>A0A502BSR2</accession>
<reference evidence="1 2" key="1">
    <citation type="journal article" date="2003" name="Int. J. Syst. Evol. Microbiol.">
        <title>Towards a standardized format for the description of a novel species (of an established genus): Ochrobactrum gallinifaecis sp. nov.</title>
        <authorList>
            <person name="Kampfer P."/>
            <person name="Buczolits S."/>
            <person name="Albrecht A."/>
            <person name="Busse H.J."/>
            <person name="Stackebrandt E."/>
        </authorList>
    </citation>
    <scope>NUCLEOTIDE SEQUENCE [LARGE SCALE GENOMIC DNA]</scope>
    <source>
        <strain evidence="1 2">ISO 196</strain>
    </source>
</reference>
<dbReference type="RefSeq" id="WP_140903941.1">
    <property type="nucleotide sequence ID" value="NZ_JBHTMD010000020.1"/>
</dbReference>
<dbReference type="OrthoDB" id="8445319at2"/>
<dbReference type="EMBL" id="VEWJ01000002">
    <property type="protein sequence ID" value="TPF76729.1"/>
    <property type="molecule type" value="Genomic_DNA"/>
</dbReference>
<dbReference type="AlphaFoldDB" id="A0A502BSR2"/>